<dbReference type="SUPFAM" id="SSF53335">
    <property type="entry name" value="S-adenosyl-L-methionine-dependent methyltransferases"/>
    <property type="match status" value="1"/>
</dbReference>
<dbReference type="PROSITE" id="PS01231">
    <property type="entry name" value="TRMA_2"/>
    <property type="match status" value="1"/>
</dbReference>
<dbReference type="CDD" id="cd02440">
    <property type="entry name" value="AdoMet_MTases"/>
    <property type="match status" value="1"/>
</dbReference>
<dbReference type="GO" id="GO:0070041">
    <property type="term" value="F:rRNA (uridine-C5-)-methyltransferase activity"/>
    <property type="evidence" value="ECO:0007669"/>
    <property type="project" value="TreeGrafter"/>
</dbReference>
<dbReference type="InterPro" id="IPR030391">
    <property type="entry name" value="MeTrfase_TrmA_CS"/>
</dbReference>
<gene>
    <name evidence="3" type="ORF">C0V70_05585</name>
</gene>
<dbReference type="PROSITE" id="PS01230">
    <property type="entry name" value="TRMA_1"/>
    <property type="match status" value="1"/>
</dbReference>
<dbReference type="RefSeq" id="WP_102242887.1">
    <property type="nucleotide sequence ID" value="NZ_CP025704.1"/>
</dbReference>
<feature type="active site" evidence="2">
    <location>
        <position position="335"/>
    </location>
</feature>
<feature type="binding site" evidence="1">
    <location>
        <position position="308"/>
    </location>
    <ligand>
        <name>S-adenosyl-L-methionine</name>
        <dbReference type="ChEBI" id="CHEBI:59789"/>
    </ligand>
</feature>
<keyword evidence="1" id="KW-0949">S-adenosyl-L-methionine</keyword>
<feature type="binding site" evidence="1">
    <location>
        <position position="262"/>
    </location>
    <ligand>
        <name>S-adenosyl-L-methionine</name>
        <dbReference type="ChEBI" id="CHEBI:59789"/>
    </ligand>
</feature>
<evidence type="ECO:0000313" key="3">
    <source>
        <dbReference type="EMBL" id="AUN97592.1"/>
    </source>
</evidence>
<dbReference type="Pfam" id="PF05958">
    <property type="entry name" value="tRNA_U5-meth_tr"/>
    <property type="match status" value="1"/>
</dbReference>
<dbReference type="InterPro" id="IPR029063">
    <property type="entry name" value="SAM-dependent_MTases_sf"/>
</dbReference>
<keyword evidence="1 3" id="KW-0489">Methyltransferase</keyword>
<name>A0A2K9NQ25_BACTC</name>
<dbReference type="GO" id="GO:0070475">
    <property type="term" value="P:rRNA base methylation"/>
    <property type="evidence" value="ECO:0007669"/>
    <property type="project" value="TreeGrafter"/>
</dbReference>
<feature type="binding site" evidence="1">
    <location>
        <position position="241"/>
    </location>
    <ligand>
        <name>S-adenosyl-L-methionine</name>
        <dbReference type="ChEBI" id="CHEBI:59789"/>
    </ligand>
</feature>
<keyword evidence="4" id="KW-1185">Reference proteome</keyword>
<dbReference type="PANTHER" id="PTHR11061:SF30">
    <property type="entry name" value="TRNA (URACIL(54)-C(5))-METHYLTRANSFERASE"/>
    <property type="match status" value="1"/>
</dbReference>
<organism evidence="3 4">
    <name type="scientific">Bacteriovorax stolpii</name>
    <name type="common">Bdellovibrio stolpii</name>
    <dbReference type="NCBI Taxonomy" id="960"/>
    <lineage>
        <taxon>Bacteria</taxon>
        <taxon>Pseudomonadati</taxon>
        <taxon>Bdellovibrionota</taxon>
        <taxon>Bacteriovoracia</taxon>
        <taxon>Bacteriovoracales</taxon>
        <taxon>Bacteriovoracaceae</taxon>
        <taxon>Bacteriovorax</taxon>
    </lineage>
</organism>
<evidence type="ECO:0000313" key="4">
    <source>
        <dbReference type="Proteomes" id="UP000235584"/>
    </source>
</evidence>
<evidence type="ECO:0000256" key="1">
    <source>
        <dbReference type="PROSITE-ProRule" id="PRU01024"/>
    </source>
</evidence>
<reference evidence="3 4" key="1">
    <citation type="submission" date="2018-01" db="EMBL/GenBank/DDBJ databases">
        <title>Complete genome sequence of Bacteriovorax stolpii DSM12778.</title>
        <authorList>
            <person name="Tang B."/>
            <person name="Chang J."/>
        </authorList>
    </citation>
    <scope>NUCLEOTIDE SEQUENCE [LARGE SCALE GENOMIC DNA]</scope>
    <source>
        <strain evidence="3 4">DSM 12778</strain>
    </source>
</reference>
<protein>
    <submittedName>
        <fullName evidence="3">23S rRNA (Uracil(1939)-C(5))-methyltransferase RlmD</fullName>
    </submittedName>
</protein>
<accession>A0A2K9NQ25</accession>
<dbReference type="AlphaFoldDB" id="A0A2K9NQ25"/>
<dbReference type="EMBL" id="CP025704">
    <property type="protein sequence ID" value="AUN97592.1"/>
    <property type="molecule type" value="Genomic_DNA"/>
</dbReference>
<dbReference type="Gene3D" id="3.40.50.150">
    <property type="entry name" value="Vaccinia Virus protein VP39"/>
    <property type="match status" value="1"/>
</dbReference>
<keyword evidence="1 3" id="KW-0808">Transferase</keyword>
<dbReference type="PANTHER" id="PTHR11061">
    <property type="entry name" value="RNA M5U METHYLTRANSFERASE"/>
    <property type="match status" value="1"/>
</dbReference>
<comment type="similarity">
    <text evidence="1">Belongs to the class I-like SAM-binding methyltransferase superfamily. RNA M5U methyltransferase family.</text>
</comment>
<dbReference type="KEGG" id="bsto:C0V70_05585"/>
<dbReference type="InterPro" id="IPR010280">
    <property type="entry name" value="U5_MeTrfase_fam"/>
</dbReference>
<evidence type="ECO:0000256" key="2">
    <source>
        <dbReference type="PROSITE-ProRule" id="PRU10015"/>
    </source>
</evidence>
<sequence>MDCRWFKTNHCRSCGLLDLSYQETLALKEKKLQSLFSGTKLELMPTVGVLAAEGSRNKAKFAVFGELDHIQFGIVDGTLQFRDLEECPLHMPGMNELLPHLKLELKQFKIPPYSLADKKGELKYLILSKTQGHEEFLLRFVLRSKESLDRLRKMTTELLRKFPAIKVVTANIQPEHKAVLEGDEEIVLTSEQNITHVFGNVTLSLGPRSFFQVSPEIAGKLYKAAGDVVRDYNIQSFLDLYCGVGAFSFFAAQNAERVFGVEISKEAIESARSTVTKNKIKGEIGFEALDVEAFLQTQGAAYEAILVNPPRRGLNENIVKSLLKLGPKVIIYSSCNAETLARDYDMMKEHYTISRAQIFDMFPYTEHFETLVVMNYKGA</sequence>
<proteinExistence type="inferred from homology"/>
<dbReference type="Proteomes" id="UP000235584">
    <property type="component" value="Chromosome"/>
</dbReference>
<dbReference type="NCBIfam" id="TIGR00479">
    <property type="entry name" value="rumA"/>
    <property type="match status" value="1"/>
</dbReference>
<dbReference type="Gene3D" id="2.40.50.1070">
    <property type="match status" value="1"/>
</dbReference>
<feature type="binding site" evidence="1">
    <location>
        <position position="212"/>
    </location>
    <ligand>
        <name>S-adenosyl-L-methionine</name>
        <dbReference type="ChEBI" id="CHEBI:59789"/>
    </ligand>
</feature>
<feature type="active site" description="Nucleophile" evidence="1">
    <location>
        <position position="335"/>
    </location>
</feature>
<dbReference type="InterPro" id="IPR030390">
    <property type="entry name" value="MeTrfase_TrmA_AS"/>
</dbReference>
<dbReference type="PROSITE" id="PS51687">
    <property type="entry name" value="SAM_MT_RNA_M5U"/>
    <property type="match status" value="1"/>
</dbReference>